<organism evidence="1 2">
    <name type="scientific">Tremella mesenterica</name>
    <name type="common">Jelly fungus</name>
    <dbReference type="NCBI Taxonomy" id="5217"/>
    <lineage>
        <taxon>Eukaryota</taxon>
        <taxon>Fungi</taxon>
        <taxon>Dikarya</taxon>
        <taxon>Basidiomycota</taxon>
        <taxon>Agaricomycotina</taxon>
        <taxon>Tremellomycetes</taxon>
        <taxon>Tremellales</taxon>
        <taxon>Tremellaceae</taxon>
        <taxon>Tremella</taxon>
    </lineage>
</organism>
<gene>
    <name evidence="1" type="ORF">M231_07979</name>
</gene>
<protein>
    <submittedName>
        <fullName evidence="1">Uncharacterized protein</fullName>
    </submittedName>
</protein>
<dbReference type="AlphaFoldDB" id="A0A4Q1B7U6"/>
<evidence type="ECO:0000313" key="2">
    <source>
        <dbReference type="Proteomes" id="UP000289152"/>
    </source>
</evidence>
<reference evidence="1 2" key="1">
    <citation type="submission" date="2016-06" db="EMBL/GenBank/DDBJ databases">
        <title>Evolution of pathogenesis and genome organization in the Tremellales.</title>
        <authorList>
            <person name="Cuomo C."/>
            <person name="Litvintseva A."/>
            <person name="Heitman J."/>
            <person name="Chen Y."/>
            <person name="Sun S."/>
            <person name="Springer D."/>
            <person name="Dromer F."/>
            <person name="Young S."/>
            <person name="Zeng Q."/>
            <person name="Chapman S."/>
            <person name="Gujja S."/>
            <person name="Saif S."/>
            <person name="Birren B."/>
        </authorList>
    </citation>
    <scope>NUCLEOTIDE SEQUENCE [LARGE SCALE GENOMIC DNA]</scope>
    <source>
        <strain evidence="1 2">ATCC 28783</strain>
    </source>
</reference>
<name>A0A4Q1B7U6_TREME</name>
<dbReference type="EMBL" id="SDIL01000196">
    <property type="protein sequence ID" value="RXK34758.1"/>
    <property type="molecule type" value="Genomic_DNA"/>
</dbReference>
<accession>A0A4Q1B7U6</accession>
<dbReference type="Proteomes" id="UP000289152">
    <property type="component" value="Unassembled WGS sequence"/>
</dbReference>
<sequence>MIPGLEKELVPTKLKGDYDTDPSWFEAVREDEAEVRVLNRTLDELGRMSDSIHYSTEDVVKFVLDRCGLSFGMVDTHPPETATTSQLKDEERLDFPDSLRQLAAFEAIEYATNQTCPTRFGYVESMPGVLAYYVRVPDDDDDERVGCQAMEGWRDHVSKLMPYVTKGIGSGMSKS</sequence>
<dbReference type="InParanoid" id="A0A4Q1B7U6"/>
<keyword evidence="2" id="KW-1185">Reference proteome</keyword>
<proteinExistence type="predicted"/>
<evidence type="ECO:0000313" key="1">
    <source>
        <dbReference type="EMBL" id="RXK34758.1"/>
    </source>
</evidence>
<comment type="caution">
    <text evidence="1">The sequence shown here is derived from an EMBL/GenBank/DDBJ whole genome shotgun (WGS) entry which is preliminary data.</text>
</comment>